<name>A0A0E9VB90_ANGAN</name>
<reference evidence="1" key="2">
    <citation type="journal article" date="2015" name="Fish Shellfish Immunol.">
        <title>Early steps in the European eel (Anguilla anguilla)-Vibrio vulnificus interaction in the gills: Role of the RtxA13 toxin.</title>
        <authorList>
            <person name="Callol A."/>
            <person name="Pajuelo D."/>
            <person name="Ebbesson L."/>
            <person name="Teles M."/>
            <person name="MacKenzie S."/>
            <person name="Amaro C."/>
        </authorList>
    </citation>
    <scope>NUCLEOTIDE SEQUENCE</scope>
</reference>
<dbReference type="EMBL" id="GBXM01033296">
    <property type="protein sequence ID" value="JAH75281.1"/>
    <property type="molecule type" value="Transcribed_RNA"/>
</dbReference>
<sequence>MIGQRSPLWWNMLEGFDVPVPVFLIFLI</sequence>
<organism evidence="1">
    <name type="scientific">Anguilla anguilla</name>
    <name type="common">European freshwater eel</name>
    <name type="synonym">Muraena anguilla</name>
    <dbReference type="NCBI Taxonomy" id="7936"/>
    <lineage>
        <taxon>Eukaryota</taxon>
        <taxon>Metazoa</taxon>
        <taxon>Chordata</taxon>
        <taxon>Craniata</taxon>
        <taxon>Vertebrata</taxon>
        <taxon>Euteleostomi</taxon>
        <taxon>Actinopterygii</taxon>
        <taxon>Neopterygii</taxon>
        <taxon>Teleostei</taxon>
        <taxon>Anguilliformes</taxon>
        <taxon>Anguillidae</taxon>
        <taxon>Anguilla</taxon>
    </lineage>
</organism>
<reference evidence="1" key="1">
    <citation type="submission" date="2014-11" db="EMBL/GenBank/DDBJ databases">
        <authorList>
            <person name="Amaro Gonzalez C."/>
        </authorList>
    </citation>
    <scope>NUCLEOTIDE SEQUENCE</scope>
</reference>
<protein>
    <submittedName>
        <fullName evidence="1">Uncharacterized protein</fullName>
    </submittedName>
</protein>
<dbReference type="AlphaFoldDB" id="A0A0E9VB90"/>
<proteinExistence type="predicted"/>
<evidence type="ECO:0000313" key="1">
    <source>
        <dbReference type="EMBL" id="JAH75281.1"/>
    </source>
</evidence>
<accession>A0A0E9VB90</accession>